<organism evidence="3 4">
    <name type="scientific">Belnapia rosea</name>
    <dbReference type="NCBI Taxonomy" id="938405"/>
    <lineage>
        <taxon>Bacteria</taxon>
        <taxon>Pseudomonadati</taxon>
        <taxon>Pseudomonadota</taxon>
        <taxon>Alphaproteobacteria</taxon>
        <taxon>Acetobacterales</taxon>
        <taxon>Roseomonadaceae</taxon>
        <taxon>Belnapia</taxon>
    </lineage>
</organism>
<dbReference type="Pfam" id="PF08028">
    <property type="entry name" value="Acyl-CoA_dh_2"/>
    <property type="match status" value="1"/>
</dbReference>
<dbReference type="Proteomes" id="UP000198925">
    <property type="component" value="Unassembled WGS sequence"/>
</dbReference>
<dbReference type="Gene3D" id="1.10.540.10">
    <property type="entry name" value="Acyl-CoA dehydrogenase/oxidase, N-terminal domain"/>
    <property type="match status" value="1"/>
</dbReference>
<feature type="domain" description="Acyl-CoA dehydrogenase C-terminal" evidence="2">
    <location>
        <begin position="250"/>
        <end position="380"/>
    </location>
</feature>
<dbReference type="InterPro" id="IPR009100">
    <property type="entry name" value="AcylCoA_DH/oxidase_NM_dom_sf"/>
</dbReference>
<dbReference type="SUPFAM" id="SSF47203">
    <property type="entry name" value="Acyl-CoA dehydrogenase C-terminal domain-like"/>
    <property type="match status" value="1"/>
</dbReference>
<dbReference type="InterPro" id="IPR046373">
    <property type="entry name" value="Acyl-CoA_Oxase/DH_mid-dom_sf"/>
</dbReference>
<dbReference type="EMBL" id="FMZX01000004">
    <property type="protein sequence ID" value="SDD11423.1"/>
    <property type="molecule type" value="Genomic_DNA"/>
</dbReference>
<dbReference type="RefSeq" id="WP_090663224.1">
    <property type="nucleotide sequence ID" value="NZ_FMZX01000004.1"/>
</dbReference>
<dbReference type="GO" id="GO:0003995">
    <property type="term" value="F:acyl-CoA dehydrogenase activity"/>
    <property type="evidence" value="ECO:0007669"/>
    <property type="project" value="TreeGrafter"/>
</dbReference>
<dbReference type="Gene3D" id="1.20.140.10">
    <property type="entry name" value="Butyryl-CoA Dehydrogenase, subunit A, domain 3"/>
    <property type="match status" value="1"/>
</dbReference>
<keyword evidence="1" id="KW-0560">Oxidoreductase</keyword>
<evidence type="ECO:0000259" key="2">
    <source>
        <dbReference type="Pfam" id="PF08028"/>
    </source>
</evidence>
<dbReference type="InterPro" id="IPR036250">
    <property type="entry name" value="AcylCo_DH-like_C"/>
</dbReference>
<evidence type="ECO:0000313" key="4">
    <source>
        <dbReference type="Proteomes" id="UP000198925"/>
    </source>
</evidence>
<dbReference type="PANTHER" id="PTHR43884:SF12">
    <property type="entry name" value="ISOVALERYL-COA DEHYDROGENASE, MITOCHONDRIAL-RELATED"/>
    <property type="match status" value="1"/>
</dbReference>
<dbReference type="SUPFAM" id="SSF56645">
    <property type="entry name" value="Acyl-CoA dehydrogenase NM domain-like"/>
    <property type="match status" value="1"/>
</dbReference>
<protein>
    <submittedName>
        <fullName evidence="3">Acyl-CoA dehydrogenase</fullName>
    </submittedName>
</protein>
<dbReference type="InterPro" id="IPR013107">
    <property type="entry name" value="Acyl-CoA_DH_C"/>
</dbReference>
<evidence type="ECO:0000313" key="3">
    <source>
        <dbReference type="EMBL" id="SDD11423.1"/>
    </source>
</evidence>
<reference evidence="3 4" key="1">
    <citation type="submission" date="2016-10" db="EMBL/GenBank/DDBJ databases">
        <authorList>
            <person name="de Groot N.N."/>
        </authorList>
    </citation>
    <scope>NUCLEOTIDE SEQUENCE [LARGE SCALE GENOMIC DNA]</scope>
    <source>
        <strain evidence="3 4">CPCC 100156</strain>
    </source>
</reference>
<dbReference type="STRING" id="938405.SAMN02927895_04349"/>
<dbReference type="GO" id="GO:0050660">
    <property type="term" value="F:flavin adenine dinucleotide binding"/>
    <property type="evidence" value="ECO:0007669"/>
    <property type="project" value="InterPro"/>
</dbReference>
<dbReference type="PANTHER" id="PTHR43884">
    <property type="entry name" value="ACYL-COA DEHYDROGENASE"/>
    <property type="match status" value="1"/>
</dbReference>
<name>A0A1G6S416_9PROT</name>
<dbReference type="Gene3D" id="2.40.110.10">
    <property type="entry name" value="Butyryl-CoA Dehydrogenase, subunit A, domain 2"/>
    <property type="match status" value="1"/>
</dbReference>
<sequence>MAAAELGTLAPQVPEALTRPGPVGHARALIPLLESAAPAIEQARELPPAVLEALRANDFFRLLTSPAIGGQALPLPVYAEVVEALAIGDASTAWCVNQGNVSALTSATFLAPEVARRCFGDRDSALAWGAQHNRATAVPVPGGYRVTGRWDFASGSRHASLMGAHVPVTEPDGTPRPGRPQFVTVLFPRGQARIIGDWAAMGLRGTGSDSYEVVDLFVPDSHACFRDRPEARRDRGTITAFSSHLCYATGFAATALGTARSLLDRSIALARGKSARAAAQPMAENHGVQSQIAQLEARLRAGRAYLLGTVREAWAEAEAMGELSLDTRMAVRLATTSVMGDATEVSVACYRAGGTTAILEAEPFERRFRDALCISQHLQATPWHLEMVGRHLLGVPQVPQFL</sequence>
<dbReference type="AlphaFoldDB" id="A0A1G6S416"/>
<keyword evidence="4" id="KW-1185">Reference proteome</keyword>
<dbReference type="PIRSF" id="PIRSF016578">
    <property type="entry name" value="HsaA"/>
    <property type="match status" value="1"/>
</dbReference>
<evidence type="ECO:0000256" key="1">
    <source>
        <dbReference type="ARBA" id="ARBA00023002"/>
    </source>
</evidence>
<gene>
    <name evidence="3" type="ORF">SAMN04487779_1004261</name>
</gene>
<accession>A0A1G6S416</accession>
<dbReference type="InterPro" id="IPR037069">
    <property type="entry name" value="AcylCoA_DH/ox_N_sf"/>
</dbReference>
<proteinExistence type="predicted"/>